<feature type="region of interest" description="Disordered" evidence="1">
    <location>
        <begin position="624"/>
        <end position="699"/>
    </location>
</feature>
<dbReference type="GO" id="GO:0005854">
    <property type="term" value="C:nascent polypeptide-associated complex"/>
    <property type="evidence" value="ECO:0007669"/>
    <property type="project" value="InterPro"/>
</dbReference>
<feature type="region of interest" description="Disordered" evidence="1">
    <location>
        <begin position="1051"/>
        <end position="1103"/>
    </location>
</feature>
<dbReference type="Gene3D" id="2.20.70.30">
    <property type="entry name" value="Nascent polypeptide-associated complex domain"/>
    <property type="match status" value="1"/>
</dbReference>
<proteinExistence type="predicted"/>
<comment type="caution">
    <text evidence="3">The sequence shown here is derived from an EMBL/GenBank/DDBJ whole genome shotgun (WGS) entry which is preliminary data.</text>
</comment>
<dbReference type="EMBL" id="SRMA01025221">
    <property type="protein sequence ID" value="TRY97521.1"/>
    <property type="molecule type" value="Genomic_DNA"/>
</dbReference>
<feature type="compositionally biased region" description="Polar residues" evidence="1">
    <location>
        <begin position="747"/>
        <end position="756"/>
    </location>
</feature>
<feature type="compositionally biased region" description="Low complexity" evidence="1">
    <location>
        <begin position="31"/>
        <end position="50"/>
    </location>
</feature>
<dbReference type="OrthoDB" id="3169036at2759"/>
<dbReference type="InterPro" id="IPR016641">
    <property type="entry name" value="EGD2/NACA0like"/>
</dbReference>
<feature type="compositionally biased region" description="Basic and acidic residues" evidence="1">
    <location>
        <begin position="1543"/>
        <end position="1557"/>
    </location>
</feature>
<feature type="region of interest" description="Disordered" evidence="1">
    <location>
        <begin position="1426"/>
        <end position="1446"/>
    </location>
</feature>
<dbReference type="InterPro" id="IPR002715">
    <property type="entry name" value="Nas_poly-pep-assoc_cplx_dom"/>
</dbReference>
<feature type="domain" description="NAC-A/B" evidence="2">
    <location>
        <begin position="1554"/>
        <end position="1619"/>
    </location>
</feature>
<feature type="region of interest" description="Disordered" evidence="1">
    <location>
        <begin position="415"/>
        <end position="445"/>
    </location>
</feature>
<reference evidence="3 4" key="1">
    <citation type="journal article" date="2019" name="Sci. Data">
        <title>Hybrid genome assembly and annotation of Danionella translucida.</title>
        <authorList>
            <person name="Kadobianskyi M."/>
            <person name="Schulze L."/>
            <person name="Schuelke M."/>
            <person name="Judkewitz B."/>
        </authorList>
    </citation>
    <scope>NUCLEOTIDE SEQUENCE [LARGE SCALE GENOMIC DNA]</scope>
    <source>
        <strain evidence="3 4">Bolton</strain>
    </source>
</reference>
<feature type="region of interest" description="Disordered" evidence="1">
    <location>
        <begin position="296"/>
        <end position="326"/>
    </location>
</feature>
<feature type="compositionally biased region" description="Polar residues" evidence="1">
    <location>
        <begin position="415"/>
        <end position="433"/>
    </location>
</feature>
<dbReference type="Gene3D" id="1.10.8.10">
    <property type="entry name" value="DNA helicase RuvA subunit, C-terminal domain"/>
    <property type="match status" value="1"/>
</dbReference>
<sequence length="1714" mass="187857">MPGDTTHRSGPSQGLRDSGDPQTELPGADLSGQTSSSTASTPSDSTSSPSPNSPPKLSPLCTPFGPRLVMAKPTTSPRPQPEGASFEFEGHFGITGRQSGRNIRSCRRGPFKMERIKVLTGSEIESDFQEPETMDSRVVMGQEALLKNLETRSGILLGKEMAKEISRSGDQSPKPFVKDQIKLDEKKTLDTGQTNSTVDHFKSMPLVQNKTSGLEPELNFKVNAEVTESTPLFPDNDEEALFSSHGEVPSFSFSEPSYIVDPHRIGVLPGLDPDRYYTAPSTPIKMAYCSHRKQKWRPGSPCQSPSSPTDDSDLCSPPTSPSGSYITAEGGSWTSYTSSTSHSCSPNITAEAELQEAPACYVGSLSEIGDELGDERTGMGRESSLSKPDMLELLENVASKVDILTRDTCMPHWGMQNSGSERSSDGTLETRNCQGPPRGRCGETSTDETLVFNNLVDLNTCYSEPSLRPDPSPEDKVMPDIETERKTPATHNTETTESCGSNVEIDSSIPLFFGYSSDDRFENDTLIPASMLPFQGSLIIQADSMDVTLFPTDDEPGNDVDAYAAGEEEADVDEYDDEYDEDDCDKEYVDNVNESGQQVEDWKDGTGVEDQLDEDTSASFLNSLSENSINEGVDESFAFQDDTEESIDSTSYDGDEDDQRYSEKHAEDSQDIPPPAEPMKPVSHAKPESSGSESEMEISSGSLEIPYVGLEADGNLPKDELLKGLTEEADTMAEEDKPRVDLKTSENAHQILTDTKSPAEEDQRNQNESTVDSNLQGAAAAYVCHEAVVEKRQELDQKNGNDLEMTDRSLQAVNIGTNDLNKGVPQLTYLDECSPTNIPVCAYPELCDVPDNLTSVGLLSFELPMNQENLAENQSSDDVNPCSQNMSCSTYSRLVISPKKENSESSMTERDLYSDSWTPRDPLFLSECCDFEAENVLMCEIARSVHGNVAHNIAAGEDNEDNNQYCDLPEKLADIDAGMVESNIASWRSIQDLSEAGGGEEDANNLELPESSSLIHGTADKGLASSWGTGKNCSHLILSTPSELSMNMLSEDGKDVKDSNPNTDFNIPSLDKFGKNSTGIASDLHTDQESGVTSSASLENSDLSADISRQSELRKSVSNQGPQINTTSGNCFAFNLQGGSFGALTFRKKPTNANSSEAIELKKETVNSDKTIEHTEKGLCNQKEHRSYSQEKENESLKTSYDREEYDFEGNMGDLDKSENAQASCVDAKPKVIDRPKTNTVLIPTENEKIKCQRKKKKRKSCNQPSSGSFVAAGAQFDAQNVSTAEITEPLQTNVSVNPKESVHTETCVQSTTEEELSDTSLVRGNLTELKRDFNDNHVGAISSIMVDSSKQDTTPVEDLCTSIQESQPAHNIVQTTSDNKSIQNALEKPKVRQKPREATTNQILIPCYQESERVDLIAKPIRHENTTGLGHRPESSSNSTGQNNTTCIQRMPTQADKTKTIPRIQPKTDLSVITQQTLVDQERIERDMCLVGYRSKAQDVDLCYKNTIGSGIETDSDGSVPELEETNDTMQRPSNPQFSHSPTEETVSRAKQSRSEKKARKAMAKLGLKQIHGVTRITIRKSKNILFVITQPDVFKSPASDIYIVFGEAKIEDLTQQVHKAAAEKFKVPLDPSPLQLDITPRLTIKEESEEEEEVDEGGLEQRDIELVMAQANVSRAKAVRADHVGEEKPSSLTLANVTLCCYTAMLKLFLLK</sequence>
<dbReference type="STRING" id="623744.A0A553R5Q9"/>
<dbReference type="PANTHER" id="PTHR21713">
    <property type="entry name" value="NASCENT POLYPEPTIDE ASSOCIATED COMPLEX ALPHA SUBUNIT-RELATED"/>
    <property type="match status" value="1"/>
</dbReference>
<dbReference type="Proteomes" id="UP000316079">
    <property type="component" value="Unassembled WGS sequence"/>
</dbReference>
<dbReference type="PROSITE" id="PS51151">
    <property type="entry name" value="NAC_AB"/>
    <property type="match status" value="1"/>
</dbReference>
<keyword evidence="4" id="KW-1185">Reference proteome</keyword>
<feature type="compositionally biased region" description="Basic and acidic residues" evidence="1">
    <location>
        <begin position="659"/>
        <end position="668"/>
    </location>
</feature>
<evidence type="ECO:0000256" key="1">
    <source>
        <dbReference type="SAM" id="MobiDB-lite"/>
    </source>
</evidence>
<feature type="compositionally biased region" description="Acidic residues" evidence="1">
    <location>
        <begin position="641"/>
        <end position="658"/>
    </location>
</feature>
<evidence type="ECO:0000259" key="2">
    <source>
        <dbReference type="PROSITE" id="PS51151"/>
    </source>
</evidence>
<feature type="region of interest" description="Disordered" evidence="1">
    <location>
        <begin position="1170"/>
        <end position="1201"/>
    </location>
</feature>
<protein>
    <recommendedName>
        <fullName evidence="2">NAC-A/B domain-containing protein</fullName>
    </recommendedName>
</protein>
<gene>
    <name evidence="3" type="ORF">DNTS_000326</name>
</gene>
<accession>A0A553R5Q9</accession>
<feature type="compositionally biased region" description="Basic and acidic residues" evidence="1">
    <location>
        <begin position="734"/>
        <end position="746"/>
    </location>
</feature>
<feature type="compositionally biased region" description="Polar residues" evidence="1">
    <location>
        <begin position="1529"/>
        <end position="1542"/>
    </location>
</feature>
<dbReference type="InterPro" id="IPR038187">
    <property type="entry name" value="NAC_A/B_dom_sf"/>
</dbReference>
<evidence type="ECO:0000313" key="4">
    <source>
        <dbReference type="Proteomes" id="UP000316079"/>
    </source>
</evidence>
<feature type="region of interest" description="Disordered" evidence="1">
    <location>
        <begin position="1"/>
        <end position="105"/>
    </location>
</feature>
<organism evidence="3 4">
    <name type="scientific">Danionella cerebrum</name>
    <dbReference type="NCBI Taxonomy" id="2873325"/>
    <lineage>
        <taxon>Eukaryota</taxon>
        <taxon>Metazoa</taxon>
        <taxon>Chordata</taxon>
        <taxon>Craniata</taxon>
        <taxon>Vertebrata</taxon>
        <taxon>Euteleostomi</taxon>
        <taxon>Actinopterygii</taxon>
        <taxon>Neopterygii</taxon>
        <taxon>Teleostei</taxon>
        <taxon>Ostariophysi</taxon>
        <taxon>Cypriniformes</taxon>
        <taxon>Danionidae</taxon>
        <taxon>Danioninae</taxon>
        <taxon>Danionella</taxon>
    </lineage>
</organism>
<name>A0A553R5Q9_9TELE</name>
<feature type="region of interest" description="Disordered" evidence="1">
    <location>
        <begin position="1514"/>
        <end position="1558"/>
    </location>
</feature>
<dbReference type="CDD" id="cd22054">
    <property type="entry name" value="NAC_NACA"/>
    <property type="match status" value="1"/>
</dbReference>
<feature type="region of interest" description="Disordered" evidence="1">
    <location>
        <begin position="731"/>
        <end position="773"/>
    </location>
</feature>
<evidence type="ECO:0000313" key="3">
    <source>
        <dbReference type="EMBL" id="TRY97521.1"/>
    </source>
</evidence>
<dbReference type="SMART" id="SM01407">
    <property type="entry name" value="NAC"/>
    <property type="match status" value="1"/>
</dbReference>
<dbReference type="Pfam" id="PF01849">
    <property type="entry name" value="NAC"/>
    <property type="match status" value="1"/>
</dbReference>
<feature type="compositionally biased region" description="Low complexity" evidence="1">
    <location>
        <begin position="688"/>
        <end position="699"/>
    </location>
</feature>
<feature type="compositionally biased region" description="Polar residues" evidence="1">
    <location>
        <begin position="1089"/>
        <end position="1103"/>
    </location>
</feature>
<feature type="compositionally biased region" description="Low complexity" evidence="1">
    <location>
        <begin position="1436"/>
        <end position="1446"/>
    </location>
</feature>
<dbReference type="FunFam" id="2.20.70.30:FF:000002">
    <property type="entry name" value="Nascent polypeptide-associated complex (NAC), alpha subunit"/>
    <property type="match status" value="1"/>
</dbReference>